<name>A0A4Q0M8E5_9SPHI</name>
<reference evidence="2 3" key="1">
    <citation type="submission" date="2018-12" db="EMBL/GenBank/DDBJ databases">
        <title>The Draft Genome Sequence of the Soil Bacterium Pedobacter tournemirensis R1.</title>
        <authorList>
            <person name="He J."/>
        </authorList>
    </citation>
    <scope>NUCLEOTIDE SEQUENCE [LARGE SCALE GENOMIC DNA]</scope>
    <source>
        <strain evidence="2 3">R1</strain>
    </source>
</reference>
<dbReference type="NCBIfam" id="TIGR04370">
    <property type="entry name" value="glyco_rpt_poly"/>
    <property type="match status" value="1"/>
</dbReference>
<dbReference type="RefSeq" id="WP_128769637.1">
    <property type="nucleotide sequence ID" value="NZ_RXOC01000007.1"/>
</dbReference>
<keyword evidence="1" id="KW-1133">Transmembrane helix</keyword>
<dbReference type="AlphaFoldDB" id="A0A4Q0M8E5"/>
<keyword evidence="1" id="KW-0472">Membrane</keyword>
<evidence type="ECO:0000313" key="2">
    <source>
        <dbReference type="EMBL" id="RXF69364.1"/>
    </source>
</evidence>
<feature type="transmembrane region" description="Helical" evidence="1">
    <location>
        <begin position="337"/>
        <end position="359"/>
    </location>
</feature>
<feature type="transmembrane region" description="Helical" evidence="1">
    <location>
        <begin position="208"/>
        <end position="226"/>
    </location>
</feature>
<feature type="transmembrane region" description="Helical" evidence="1">
    <location>
        <begin position="182"/>
        <end position="202"/>
    </location>
</feature>
<feature type="transmembrane region" description="Helical" evidence="1">
    <location>
        <begin position="6"/>
        <end position="24"/>
    </location>
</feature>
<gene>
    <name evidence="2" type="ORF">EKH83_11800</name>
</gene>
<feature type="transmembrane region" description="Helical" evidence="1">
    <location>
        <begin position="366"/>
        <end position="386"/>
    </location>
</feature>
<sequence>MNQSFILFINLFIYIFSFIIVLKSNYKGKNFALLIFSLFLVSSLCSLLYYRTSLYYALTEAGSNDMSLFALLFLFLNVVVFFRPILSYAVDKQVTVPDHKILYYLGVFLGIVSILPFVENIVHILGFNSARFADVYYEKMDANFDSKSHLSSIGKICNGIVSWFQYITPSLFFYMLASKRKVIFIFLTLIAFLNPVSLGLIVGGRGELFQMIFILVLNYLLFRQYFTKKQDKVLKLVGLFFCVFAGSILFFITIARADGNSDLVYEQIYRYLGEGFINFGEKGWYITNHTHGYSIANGTGQTFMKDISDYFDARDYPRLGSITGMRMYVYYTVFGDYFIDFGLIGGILFNVILALLFYLSVKGKEAHFSSLILFNLYAKIGFIGIYCYAYMYKIEFLFFSLLVVFVLRKFENADETRYIKVNEIKPVYAIK</sequence>
<feature type="transmembrane region" description="Helical" evidence="1">
    <location>
        <begin position="101"/>
        <end position="118"/>
    </location>
</feature>
<evidence type="ECO:0000313" key="3">
    <source>
        <dbReference type="Proteomes" id="UP000290848"/>
    </source>
</evidence>
<proteinExistence type="predicted"/>
<evidence type="ECO:0000256" key="1">
    <source>
        <dbReference type="SAM" id="Phobius"/>
    </source>
</evidence>
<dbReference type="Proteomes" id="UP000290848">
    <property type="component" value="Unassembled WGS sequence"/>
</dbReference>
<feature type="transmembrane region" description="Helical" evidence="1">
    <location>
        <begin position="31"/>
        <end position="50"/>
    </location>
</feature>
<comment type="caution">
    <text evidence="2">The sequence shown here is derived from an EMBL/GenBank/DDBJ whole genome shotgun (WGS) entry which is preliminary data.</text>
</comment>
<feature type="transmembrane region" description="Helical" evidence="1">
    <location>
        <begin position="233"/>
        <end position="255"/>
    </location>
</feature>
<accession>A0A4Q0M8E5</accession>
<feature type="transmembrane region" description="Helical" evidence="1">
    <location>
        <begin position="70"/>
        <end position="89"/>
    </location>
</feature>
<keyword evidence="1" id="KW-0812">Transmembrane</keyword>
<organism evidence="2 3">
    <name type="scientific">Arcticibacter tournemirensis</name>
    <dbReference type="NCBI Taxonomy" id="699437"/>
    <lineage>
        <taxon>Bacteria</taxon>
        <taxon>Pseudomonadati</taxon>
        <taxon>Bacteroidota</taxon>
        <taxon>Sphingobacteriia</taxon>
        <taxon>Sphingobacteriales</taxon>
        <taxon>Sphingobacteriaceae</taxon>
        <taxon>Arcticibacter</taxon>
    </lineage>
</organism>
<protein>
    <submittedName>
        <fullName evidence="2">Oligosaccharide repeat unit polymerase</fullName>
    </submittedName>
</protein>
<dbReference type="EMBL" id="RXOC01000007">
    <property type="protein sequence ID" value="RXF69364.1"/>
    <property type="molecule type" value="Genomic_DNA"/>
</dbReference>